<organism evidence="2 3">
    <name type="scientific">Riccia fluitans</name>
    <dbReference type="NCBI Taxonomy" id="41844"/>
    <lineage>
        <taxon>Eukaryota</taxon>
        <taxon>Viridiplantae</taxon>
        <taxon>Streptophyta</taxon>
        <taxon>Embryophyta</taxon>
        <taxon>Marchantiophyta</taxon>
        <taxon>Marchantiopsida</taxon>
        <taxon>Marchantiidae</taxon>
        <taxon>Marchantiales</taxon>
        <taxon>Ricciaceae</taxon>
        <taxon>Riccia</taxon>
    </lineage>
</organism>
<accession>A0ABD1YV21</accession>
<evidence type="ECO:0000313" key="2">
    <source>
        <dbReference type="EMBL" id="KAL2634530.1"/>
    </source>
</evidence>
<dbReference type="EMBL" id="JBHFFA010000003">
    <property type="protein sequence ID" value="KAL2634530.1"/>
    <property type="molecule type" value="Genomic_DNA"/>
</dbReference>
<keyword evidence="3" id="KW-1185">Reference proteome</keyword>
<comment type="caution">
    <text evidence="2">The sequence shown here is derived from an EMBL/GenBank/DDBJ whole genome shotgun (WGS) entry which is preliminary data.</text>
</comment>
<feature type="compositionally biased region" description="Polar residues" evidence="1">
    <location>
        <begin position="115"/>
        <end position="124"/>
    </location>
</feature>
<feature type="compositionally biased region" description="Basic and acidic residues" evidence="1">
    <location>
        <begin position="67"/>
        <end position="76"/>
    </location>
</feature>
<reference evidence="2 3" key="1">
    <citation type="submission" date="2024-09" db="EMBL/GenBank/DDBJ databases">
        <title>Chromosome-scale assembly of Riccia fluitans.</title>
        <authorList>
            <person name="Paukszto L."/>
            <person name="Sawicki J."/>
            <person name="Karawczyk K."/>
            <person name="Piernik-Szablinska J."/>
            <person name="Szczecinska M."/>
            <person name="Mazdziarz M."/>
        </authorList>
    </citation>
    <scope>NUCLEOTIDE SEQUENCE [LARGE SCALE GENOMIC DNA]</scope>
    <source>
        <strain evidence="2">Rf_01</strain>
        <tissue evidence="2">Aerial parts of the thallus</tissue>
    </source>
</reference>
<dbReference type="Proteomes" id="UP001605036">
    <property type="component" value="Unassembled WGS sequence"/>
</dbReference>
<dbReference type="AlphaFoldDB" id="A0ABD1YV21"/>
<protein>
    <submittedName>
        <fullName evidence="2">Uncharacterized protein</fullName>
    </submittedName>
</protein>
<proteinExistence type="predicted"/>
<evidence type="ECO:0000313" key="3">
    <source>
        <dbReference type="Proteomes" id="UP001605036"/>
    </source>
</evidence>
<gene>
    <name evidence="2" type="ORF">R1flu_006009</name>
</gene>
<sequence length="124" mass="13704">MNRSRKSISPPALTLLPSKELHDPIETIDLLLRVFKIFQCGQNELPSLLIARSLAPNVELSYDDEDAGGRSADEFNHPTTTNLTLLPDRQNAMPCQDPLPARLPDDRQCHGDSANPASKFSLVN</sequence>
<feature type="region of interest" description="Disordered" evidence="1">
    <location>
        <begin position="65"/>
        <end position="124"/>
    </location>
</feature>
<name>A0ABD1YV21_9MARC</name>
<evidence type="ECO:0000256" key="1">
    <source>
        <dbReference type="SAM" id="MobiDB-lite"/>
    </source>
</evidence>